<proteinExistence type="predicted"/>
<evidence type="ECO:0000313" key="1">
    <source>
        <dbReference type="EMBL" id="MBV2128536.1"/>
    </source>
</evidence>
<name>A0ABS6MI92_9GAMM</name>
<gene>
    <name evidence="1" type="primary">imuA</name>
    <name evidence="1" type="ORF">KQY15_05450</name>
</gene>
<dbReference type="InterPro" id="IPR017166">
    <property type="entry name" value="UCP037290"/>
</dbReference>
<dbReference type="RefSeq" id="WP_217668008.1">
    <property type="nucleotide sequence ID" value="NZ_JAHRID010000002.1"/>
</dbReference>
<reference evidence="1 2" key="1">
    <citation type="submission" date="2021-06" db="EMBL/GenBank/DDBJ databases">
        <title>Rheinheimera indica sp. nov., isolated from deep-sea sediment.</title>
        <authorList>
            <person name="Wang Z."/>
            <person name="Zhang X.-Y."/>
        </authorList>
    </citation>
    <scope>NUCLEOTIDE SEQUENCE [LARGE SCALE GENOMIC DNA]</scope>
    <source>
        <strain evidence="1 2">SM2107</strain>
    </source>
</reference>
<keyword evidence="2" id="KW-1185">Reference proteome</keyword>
<dbReference type="PIRSF" id="PIRSF037290">
    <property type="entry name" value="UCP037290"/>
    <property type="match status" value="1"/>
</dbReference>
<dbReference type="NCBIfam" id="NF033429">
    <property type="entry name" value="ImuA_translesion"/>
    <property type="match status" value="1"/>
</dbReference>
<comment type="caution">
    <text evidence="1">The sequence shown here is derived from an EMBL/GenBank/DDBJ whole genome shotgun (WGS) entry which is preliminary data.</text>
</comment>
<sequence length="251" mass="27092">MSTLLDQLARRQLLWQGDSQQLAYRAVASGYPELDQQLGGGLPATGLIDIQTEAGIGELRLLLPYLQQQQQQSQRLLVFIGPPAELCADMLAGSGLELSQLLIITPGEQPAFGQSSDELAKLTQPAKNPQSVKKLSPQQQALWAAEQCLQSGCCASVLLWPAVISLAQARRLQLAAEQGAASMIVFRHSSQALSLPVNLSISLKPDPQGLQLTVLKRKGSWPAAPFRISMQQKWPVLCLTGTAAEPLRQAV</sequence>
<dbReference type="Proteomes" id="UP000704611">
    <property type="component" value="Unassembled WGS sequence"/>
</dbReference>
<dbReference type="EMBL" id="JAHRID010000002">
    <property type="protein sequence ID" value="MBV2128536.1"/>
    <property type="molecule type" value="Genomic_DNA"/>
</dbReference>
<accession>A0ABS6MI92</accession>
<evidence type="ECO:0000313" key="2">
    <source>
        <dbReference type="Proteomes" id="UP000704611"/>
    </source>
</evidence>
<organism evidence="1 2">
    <name type="scientific">Arsukibacterium indicum</name>
    <dbReference type="NCBI Taxonomy" id="2848612"/>
    <lineage>
        <taxon>Bacteria</taxon>
        <taxon>Pseudomonadati</taxon>
        <taxon>Pseudomonadota</taxon>
        <taxon>Gammaproteobacteria</taxon>
        <taxon>Chromatiales</taxon>
        <taxon>Chromatiaceae</taxon>
        <taxon>Arsukibacterium</taxon>
    </lineage>
</organism>
<dbReference type="InterPro" id="IPR047610">
    <property type="entry name" value="ImuA_translesion"/>
</dbReference>
<protein>
    <submittedName>
        <fullName evidence="1">Translesion DNA synthesis-associated protein ImuA</fullName>
    </submittedName>
</protein>